<feature type="transmembrane region" description="Helical" evidence="5">
    <location>
        <begin position="54"/>
        <end position="76"/>
    </location>
</feature>
<feature type="transmembrane region" description="Helical" evidence="5">
    <location>
        <begin position="20"/>
        <end position="42"/>
    </location>
</feature>
<feature type="transmembrane region" description="Helical" evidence="5">
    <location>
        <begin position="387"/>
        <end position="405"/>
    </location>
</feature>
<feature type="transmembrane region" description="Helical" evidence="5">
    <location>
        <begin position="108"/>
        <end position="129"/>
    </location>
</feature>
<dbReference type="EMBL" id="CP001842">
    <property type="protein sequence ID" value="ADB95266.1"/>
    <property type="molecule type" value="Genomic_DNA"/>
</dbReference>
<dbReference type="GO" id="GO:0016020">
    <property type="term" value="C:membrane"/>
    <property type="evidence" value="ECO:0007669"/>
    <property type="project" value="UniProtKB-SubCell"/>
</dbReference>
<dbReference type="KEGG" id="cyu:UCYN_05370"/>
<dbReference type="GO" id="GO:0016874">
    <property type="term" value="F:ligase activity"/>
    <property type="evidence" value="ECO:0007669"/>
    <property type="project" value="UniProtKB-KW"/>
</dbReference>
<dbReference type="RefSeq" id="WP_012953931.1">
    <property type="nucleotide sequence ID" value="NC_013771.1"/>
</dbReference>
<evidence type="ECO:0000313" key="7">
    <source>
        <dbReference type="EMBL" id="ADB95266.1"/>
    </source>
</evidence>
<reference evidence="7 8" key="1">
    <citation type="journal article" date="2010" name="Nature">
        <title>Metabolic streamlining in an open-ocean nitrogen-fixing cyanobacterium.</title>
        <authorList>
            <person name="Tripp H.J."/>
            <person name="Bench S.R."/>
            <person name="Turk K.A."/>
            <person name="Foster R.A."/>
            <person name="Desany B.A."/>
            <person name="Niazi F."/>
            <person name="Affourtit J.P."/>
            <person name="Zehr J.P."/>
        </authorList>
    </citation>
    <scope>NUCLEOTIDE SEQUENCE [LARGE SCALE GENOMIC DNA]</scope>
    <source>
        <strain evidence="8">ALOHA</strain>
    </source>
</reference>
<organism evidence="8">
    <name type="scientific">Atelocyanobacterium thalassa (isolate ALOHA)</name>
    <dbReference type="NCBI Taxonomy" id="1453429"/>
    <lineage>
        <taxon>Bacteria</taxon>
        <taxon>Bacillati</taxon>
        <taxon>Cyanobacteriota</taxon>
        <taxon>Cyanophyceae</taxon>
        <taxon>Oscillatoriophycideae</taxon>
        <taxon>Chroococcales</taxon>
        <taxon>Aphanothecaceae</taxon>
        <taxon>Candidatus Atelocyanobacterium</taxon>
        <taxon>Candidatus Atelocyanobacterium thalassae</taxon>
    </lineage>
</organism>
<evidence type="ECO:0000256" key="4">
    <source>
        <dbReference type="ARBA" id="ARBA00023136"/>
    </source>
</evidence>
<feature type="transmembrane region" description="Helical" evidence="5">
    <location>
        <begin position="237"/>
        <end position="259"/>
    </location>
</feature>
<accession>D3EP66</accession>
<dbReference type="PATRIC" id="fig|713887.8.peg.498"/>
<evidence type="ECO:0000256" key="5">
    <source>
        <dbReference type="SAM" id="Phobius"/>
    </source>
</evidence>
<dbReference type="HOGENOM" id="CLU_052475_0_0_3"/>
<feature type="transmembrane region" description="Helical" evidence="5">
    <location>
        <begin position="164"/>
        <end position="183"/>
    </location>
</feature>
<dbReference type="Pfam" id="PF04932">
    <property type="entry name" value="Wzy_C"/>
    <property type="match status" value="1"/>
</dbReference>
<keyword evidence="7" id="KW-0436">Ligase</keyword>
<dbReference type="PANTHER" id="PTHR37422">
    <property type="entry name" value="TEICHURONIC ACID BIOSYNTHESIS PROTEIN TUAE"/>
    <property type="match status" value="1"/>
</dbReference>
<dbReference type="PANTHER" id="PTHR37422:SF13">
    <property type="entry name" value="LIPOPOLYSACCHARIDE BIOSYNTHESIS PROTEIN PA4999-RELATED"/>
    <property type="match status" value="1"/>
</dbReference>
<evidence type="ECO:0000256" key="2">
    <source>
        <dbReference type="ARBA" id="ARBA00022692"/>
    </source>
</evidence>
<evidence type="ECO:0000256" key="1">
    <source>
        <dbReference type="ARBA" id="ARBA00004141"/>
    </source>
</evidence>
<feature type="transmembrane region" description="Helical" evidence="5">
    <location>
        <begin position="82"/>
        <end position="99"/>
    </location>
</feature>
<keyword evidence="8" id="KW-1185">Reference proteome</keyword>
<protein>
    <submittedName>
        <fullName evidence="7">Lipid A core-O-antigen ligase-like enyme</fullName>
    </submittedName>
</protein>
<sequence length="446" mass="51706">MEQSNNPNFLLDEYLLKAGIIFLPISTDLGAIFITLVILNLWKKKYKSIINDPLNQSFGLLFVLLVIVSILAIYPILSFGGLANFIPSILMVMSFPFLLNNYNRLYKLAWWLVLVSLPLCFFGFMQLFYGWETPLFLNKVGIQLIAYGRPEGRVSSFFMYANTLAFYLVTTFTLSLGLWIYHYQNRKNFNGYQNSFQLSILLIAVFANGLGLILTHSRSAWGLALLSLISFVAYLELYWILICVILLIFLIAWAAWFPFYQHIVREIIPDYFWARLTDELYDDRHITALRTTQWSVAWEMMLKRPFWGWGLRNFTPIYQQKMNVWMGHPHNLFLMLLAEIGILGTSLLSIIVGTILGKATISLFQVKQACSSHKSFEKSIDKRNKKLLLFTYVNAFILCTIFNLFDVSIFDFKINVIGWLLLSSIIGVVYHNQSPIKQDYDDNNLY</sequence>
<feature type="transmembrane region" description="Helical" evidence="5">
    <location>
        <begin position="332"/>
        <end position="356"/>
    </location>
</feature>
<keyword evidence="2 5" id="KW-0812">Transmembrane</keyword>
<name>D3EP66_ATETH</name>
<dbReference type="OrthoDB" id="547142at2"/>
<dbReference type="Proteomes" id="UP000001405">
    <property type="component" value="Chromosome"/>
</dbReference>
<feature type="domain" description="O-antigen ligase-related" evidence="6">
    <location>
        <begin position="204"/>
        <end position="348"/>
    </location>
</feature>
<dbReference type="AlphaFoldDB" id="D3EP66"/>
<proteinExistence type="predicted"/>
<dbReference type="InterPro" id="IPR007016">
    <property type="entry name" value="O-antigen_ligase-rel_domated"/>
</dbReference>
<evidence type="ECO:0000313" key="8">
    <source>
        <dbReference type="Proteomes" id="UP000001405"/>
    </source>
</evidence>
<keyword evidence="3 5" id="KW-1133">Transmembrane helix</keyword>
<evidence type="ECO:0000259" key="6">
    <source>
        <dbReference type="Pfam" id="PF04932"/>
    </source>
</evidence>
<dbReference type="STRING" id="1453429.UCYN_05370"/>
<gene>
    <name evidence="7" type="ordered locus">UCYN_05370</name>
</gene>
<feature type="transmembrane region" description="Helical" evidence="5">
    <location>
        <begin position="412"/>
        <end position="430"/>
    </location>
</feature>
<feature type="transmembrane region" description="Helical" evidence="5">
    <location>
        <begin position="195"/>
        <end position="217"/>
    </location>
</feature>
<evidence type="ECO:0000256" key="3">
    <source>
        <dbReference type="ARBA" id="ARBA00022989"/>
    </source>
</evidence>
<dbReference type="InterPro" id="IPR051533">
    <property type="entry name" value="WaaL-like"/>
</dbReference>
<comment type="subcellular location">
    <subcellularLocation>
        <location evidence="1">Membrane</location>
        <topology evidence="1">Multi-pass membrane protein</topology>
    </subcellularLocation>
</comment>
<keyword evidence="4 5" id="KW-0472">Membrane</keyword>